<accession>A0A9X2FUF0</accession>
<gene>
    <name evidence="3" type="ORF">NHG85_18815</name>
</gene>
<evidence type="ECO:0000313" key="3">
    <source>
        <dbReference type="EMBL" id="MCP1170560.1"/>
    </source>
</evidence>
<dbReference type="RefSeq" id="WP_305884610.1">
    <property type="nucleotide sequence ID" value="NZ_JAMYXC010000312.1"/>
</dbReference>
<dbReference type="EMBL" id="JAMYXC010000312">
    <property type="protein sequence ID" value="MCP1170560.1"/>
    <property type="molecule type" value="Genomic_DNA"/>
</dbReference>
<dbReference type="GO" id="GO:0016829">
    <property type="term" value="F:lyase activity"/>
    <property type="evidence" value="ECO:0007669"/>
    <property type="project" value="UniProtKB-KW"/>
</dbReference>
<evidence type="ECO:0000259" key="2">
    <source>
        <dbReference type="Pfam" id="PF16327"/>
    </source>
</evidence>
<feature type="non-terminal residue" evidence="3">
    <location>
        <position position="1"/>
    </location>
</feature>
<reference evidence="3" key="1">
    <citation type="submission" date="2022-06" db="EMBL/GenBank/DDBJ databases">
        <title>Limimaricola sediminis sp. nov., isolated from an intertidal sediment.</title>
        <authorList>
            <person name="Shao X."/>
        </authorList>
    </citation>
    <scope>NUCLEOTIDE SEQUENCE</scope>
    <source>
        <strain evidence="3">ASW11-118</strain>
    </source>
</reference>
<keyword evidence="4" id="KW-1185">Reference proteome</keyword>
<dbReference type="InterPro" id="IPR032523">
    <property type="entry name" value="CcmF_C"/>
</dbReference>
<keyword evidence="1" id="KW-1133">Transmembrane helix</keyword>
<protein>
    <submittedName>
        <fullName evidence="3">Heme lyase NrfEFG subunit NrfE</fullName>
    </submittedName>
</protein>
<feature type="transmembrane region" description="Helical" evidence="1">
    <location>
        <begin position="6"/>
        <end position="24"/>
    </location>
</feature>
<feature type="transmembrane region" description="Helical" evidence="1">
    <location>
        <begin position="170"/>
        <end position="189"/>
    </location>
</feature>
<keyword evidence="1" id="KW-0472">Membrane</keyword>
<dbReference type="Proteomes" id="UP001139477">
    <property type="component" value="Unassembled WGS sequence"/>
</dbReference>
<evidence type="ECO:0000313" key="4">
    <source>
        <dbReference type="Proteomes" id="UP001139477"/>
    </source>
</evidence>
<keyword evidence="3" id="KW-0456">Lyase</keyword>
<sequence length="211" mass="22203">SALGPLGLALGGWVIGGAAVDLWSRSGRSALGARLTRLRRLPRADWGRGLAHGGLGVTIIGIAGLLAWQQEDIRVAEIGDSWSLGRYEITLDAVRESRGPNYITTVGELSVRSGGAQVATLLPEKRFYPVAGMPTTEAGIDGGLWRDLYLVIGDPQEGGGWAMRSHVKPMAAWIWGGCILMALGGALSLTDRRMRVAAGARRAAPAPVAAQ</sequence>
<proteinExistence type="predicted"/>
<dbReference type="Pfam" id="PF16327">
    <property type="entry name" value="CcmF_C"/>
    <property type="match status" value="1"/>
</dbReference>
<feature type="domain" description="Cytochrome c-type biogenesis protein CcmF C-terminal" evidence="2">
    <location>
        <begin position="3"/>
        <end position="192"/>
    </location>
</feature>
<name>A0A9X2FUF0_9RHOB</name>
<dbReference type="AlphaFoldDB" id="A0A9X2FUF0"/>
<evidence type="ECO:0000256" key="1">
    <source>
        <dbReference type="SAM" id="Phobius"/>
    </source>
</evidence>
<comment type="caution">
    <text evidence="3">The sequence shown here is derived from an EMBL/GenBank/DDBJ whole genome shotgun (WGS) entry which is preliminary data.</text>
</comment>
<feature type="transmembrane region" description="Helical" evidence="1">
    <location>
        <begin position="45"/>
        <end position="68"/>
    </location>
</feature>
<keyword evidence="1" id="KW-0812">Transmembrane</keyword>
<organism evidence="3 4">
    <name type="scientific">Limimaricola litoreus</name>
    <dbReference type="NCBI Taxonomy" id="2955316"/>
    <lineage>
        <taxon>Bacteria</taxon>
        <taxon>Pseudomonadati</taxon>
        <taxon>Pseudomonadota</taxon>
        <taxon>Alphaproteobacteria</taxon>
        <taxon>Rhodobacterales</taxon>
        <taxon>Paracoccaceae</taxon>
        <taxon>Limimaricola</taxon>
    </lineage>
</organism>